<dbReference type="RefSeq" id="WP_090033476.1">
    <property type="nucleotide sequence ID" value="NZ_BONM01000007.1"/>
</dbReference>
<dbReference type="CDD" id="cd00085">
    <property type="entry name" value="HNHc"/>
    <property type="match status" value="1"/>
</dbReference>
<feature type="region of interest" description="Disordered" evidence="1">
    <location>
        <begin position="279"/>
        <end position="331"/>
    </location>
</feature>
<dbReference type="STRING" id="988821.SAMN05421867_11123"/>
<dbReference type="Proteomes" id="UP000199012">
    <property type="component" value="Unassembled WGS sequence"/>
</dbReference>
<dbReference type="OrthoDB" id="5176970at2"/>
<evidence type="ECO:0000256" key="1">
    <source>
        <dbReference type="SAM" id="MobiDB-lite"/>
    </source>
</evidence>
<dbReference type="SMART" id="SM00507">
    <property type="entry name" value="HNHc"/>
    <property type="match status" value="1"/>
</dbReference>
<protein>
    <recommendedName>
        <fullName evidence="2">HNH nuclease domain-containing protein</fullName>
    </recommendedName>
</protein>
<accession>A0A1I0ZFS8</accession>
<dbReference type="Pfam" id="PF02720">
    <property type="entry name" value="DUF222"/>
    <property type="match status" value="1"/>
</dbReference>
<dbReference type="AlphaFoldDB" id="A0A1I0ZFS8"/>
<sequence length="488" mass="51312">MATTGVLGALGAVAEAVDTAAAALLRHGAAGRATEGQEALEAVRLAMALAGRLEAITAGLLPVVEADGLWALDGARSLAQWVSSVGRVPHVRAAALVRTGRTFRDVVPATAAAAVAGEVGMEAARAIAAAANTPVRAAVLQDEGSSVGEGFLLAQARDLPVSSFRRLVSRWSASVDPEADERGFREVSEREFLDLSATTGGYHVSGFLSEENGVVVRDALAAVTGVPAADDERTSSQRRARALVDLARLTLDHGLAGPSGEQRPHLSVVVDWETLQRAVAGGSATGDRHEDGHEDGDERIRSRRGSSGRSPCWSSGAASSQGEDGQRHGSCLAGAPSELGLSGDVERFGVGELVGGRAVPASVLGRLACDSVLSRVVFGPRSEIIDVGRSQRTFTGPRRRAVVARDGRCRFPGCDAPPALCEVHHVRHWARDGGDTDADKGVLLCWHHHARVHTLGIEIVRRGSRWHFTDRHGDPLTGARRRTTSPRT</sequence>
<proteinExistence type="predicted"/>
<evidence type="ECO:0000259" key="2">
    <source>
        <dbReference type="SMART" id="SM00507"/>
    </source>
</evidence>
<evidence type="ECO:0000313" key="4">
    <source>
        <dbReference type="Proteomes" id="UP000199012"/>
    </source>
</evidence>
<evidence type="ECO:0000313" key="3">
    <source>
        <dbReference type="EMBL" id="SFB24514.1"/>
    </source>
</evidence>
<reference evidence="3 4" key="1">
    <citation type="submission" date="2016-10" db="EMBL/GenBank/DDBJ databases">
        <authorList>
            <person name="de Groot N.N."/>
        </authorList>
    </citation>
    <scope>NUCLEOTIDE SEQUENCE [LARGE SCALE GENOMIC DNA]</scope>
    <source>
        <strain evidence="3 4">CGMCC 4.6945</strain>
    </source>
</reference>
<feature type="compositionally biased region" description="Basic and acidic residues" evidence="1">
    <location>
        <begin position="286"/>
        <end position="300"/>
    </location>
</feature>
<dbReference type="EMBL" id="FOKA01000011">
    <property type="protein sequence ID" value="SFB24514.1"/>
    <property type="molecule type" value="Genomic_DNA"/>
</dbReference>
<dbReference type="InterPro" id="IPR003615">
    <property type="entry name" value="HNH_nuc"/>
</dbReference>
<organism evidence="3 4">
    <name type="scientific">Cellulomonas marina</name>
    <dbReference type="NCBI Taxonomy" id="988821"/>
    <lineage>
        <taxon>Bacteria</taxon>
        <taxon>Bacillati</taxon>
        <taxon>Actinomycetota</taxon>
        <taxon>Actinomycetes</taxon>
        <taxon>Micrococcales</taxon>
        <taxon>Cellulomonadaceae</taxon>
        <taxon>Cellulomonas</taxon>
    </lineage>
</organism>
<keyword evidence="4" id="KW-1185">Reference proteome</keyword>
<gene>
    <name evidence="3" type="ORF">SAMN05421867_11123</name>
</gene>
<feature type="domain" description="HNH nuclease" evidence="2">
    <location>
        <begin position="397"/>
        <end position="450"/>
    </location>
</feature>
<dbReference type="InterPro" id="IPR003870">
    <property type="entry name" value="DUF222"/>
</dbReference>
<name>A0A1I0ZFS8_9CELL</name>
<feature type="compositionally biased region" description="Low complexity" evidence="1">
    <location>
        <begin position="307"/>
        <end position="316"/>
    </location>
</feature>